<dbReference type="InterPro" id="IPR004875">
    <property type="entry name" value="DDE_SF_endonuclease_dom"/>
</dbReference>
<evidence type="ECO:0000313" key="4">
    <source>
        <dbReference type="Proteomes" id="UP000275078"/>
    </source>
</evidence>
<dbReference type="PANTHER" id="PTHR19303:SF74">
    <property type="entry name" value="POGO TRANSPOSABLE ELEMENT WITH KRAB DOMAIN"/>
    <property type="match status" value="1"/>
</dbReference>
<proteinExistence type="predicted"/>
<dbReference type="PANTHER" id="PTHR19303">
    <property type="entry name" value="TRANSPOSON"/>
    <property type="match status" value="1"/>
</dbReference>
<feature type="domain" description="HTH CENPB-type" evidence="2">
    <location>
        <begin position="39"/>
        <end position="110"/>
    </location>
</feature>
<keyword evidence="4" id="KW-1185">Reference proteome</keyword>
<evidence type="ECO:0000259" key="2">
    <source>
        <dbReference type="PROSITE" id="PS51253"/>
    </source>
</evidence>
<dbReference type="GO" id="GO:0003677">
    <property type="term" value="F:DNA binding"/>
    <property type="evidence" value="ECO:0007669"/>
    <property type="project" value="UniProtKB-KW"/>
</dbReference>
<keyword evidence="1" id="KW-0238">DNA-binding</keyword>
<reference evidence="3 4" key="1">
    <citation type="journal article" date="2018" name="Nat. Ecol. Evol.">
        <title>Pezizomycetes genomes reveal the molecular basis of ectomycorrhizal truffle lifestyle.</title>
        <authorList>
            <person name="Murat C."/>
            <person name="Payen T."/>
            <person name="Noel B."/>
            <person name="Kuo A."/>
            <person name="Morin E."/>
            <person name="Chen J."/>
            <person name="Kohler A."/>
            <person name="Krizsan K."/>
            <person name="Balestrini R."/>
            <person name="Da Silva C."/>
            <person name="Montanini B."/>
            <person name="Hainaut M."/>
            <person name="Levati E."/>
            <person name="Barry K.W."/>
            <person name="Belfiori B."/>
            <person name="Cichocki N."/>
            <person name="Clum A."/>
            <person name="Dockter R.B."/>
            <person name="Fauchery L."/>
            <person name="Guy J."/>
            <person name="Iotti M."/>
            <person name="Le Tacon F."/>
            <person name="Lindquist E.A."/>
            <person name="Lipzen A."/>
            <person name="Malagnac F."/>
            <person name="Mello A."/>
            <person name="Molinier V."/>
            <person name="Miyauchi S."/>
            <person name="Poulain J."/>
            <person name="Riccioni C."/>
            <person name="Rubini A."/>
            <person name="Sitrit Y."/>
            <person name="Splivallo R."/>
            <person name="Traeger S."/>
            <person name="Wang M."/>
            <person name="Zifcakova L."/>
            <person name="Wipf D."/>
            <person name="Zambonelli A."/>
            <person name="Paolocci F."/>
            <person name="Nowrousian M."/>
            <person name="Ottonello S."/>
            <person name="Baldrian P."/>
            <person name="Spatafora J.W."/>
            <person name="Henrissat B."/>
            <person name="Nagy L.G."/>
            <person name="Aury J.M."/>
            <person name="Wincker P."/>
            <person name="Grigoriev I.V."/>
            <person name="Bonfante P."/>
            <person name="Martin F.M."/>
        </authorList>
    </citation>
    <scope>NUCLEOTIDE SEQUENCE [LARGE SCALE GENOMIC DNA]</scope>
    <source>
        <strain evidence="3 4">RN42</strain>
    </source>
</reference>
<dbReference type="Proteomes" id="UP000275078">
    <property type="component" value="Unassembled WGS sequence"/>
</dbReference>
<evidence type="ECO:0000313" key="3">
    <source>
        <dbReference type="EMBL" id="RPA75353.1"/>
    </source>
</evidence>
<sequence>MLTVPAPSYRYLAEKYNIKKSTLWARHRKGQQSRSKAQRLRQSQRVLTISQEKEVITCIEDSAEWGFPLRYDMLRDLVSTIAKKRNPDFERLGKNWVRRFLSRYPHLRGKMSAGLDKQRKLASTRGIFEHYFDQELIRIITLFGIQPQYISNCDEKGICIGLVGREKVIVKRGEKHPFVPQDGNREMVTILETIVAQLRIASEVVIGFFEARENDDLLPGCGFATSLNGWTNKKIFRWWIEHHFDFYTRPADPSVHRLLILDGHNSHITIDALNYCRQNNIHILCLPAHTTHRLQPLDVGMFGPLQRAYGQAVEAWSRKGYSSITKAEFFKLYDYARKKAFTPENVSSAFAATGVFPLNKNVVLDKL</sequence>
<dbReference type="InterPro" id="IPR050863">
    <property type="entry name" value="CenT-Element_Derived"/>
</dbReference>
<protein>
    <submittedName>
        <fullName evidence="3">DDE-domain-containing protein</fullName>
    </submittedName>
</protein>
<evidence type="ECO:0000256" key="1">
    <source>
        <dbReference type="ARBA" id="ARBA00023125"/>
    </source>
</evidence>
<gene>
    <name evidence="3" type="ORF">BJ508DRAFT_214561</name>
</gene>
<dbReference type="Pfam" id="PF03184">
    <property type="entry name" value="DDE_1"/>
    <property type="match status" value="1"/>
</dbReference>
<feature type="non-terminal residue" evidence="3">
    <location>
        <position position="367"/>
    </location>
</feature>
<dbReference type="OrthoDB" id="4457643at2759"/>
<dbReference type="GO" id="GO:0005634">
    <property type="term" value="C:nucleus"/>
    <property type="evidence" value="ECO:0007669"/>
    <property type="project" value="TreeGrafter"/>
</dbReference>
<name>A0A3N4HNF1_ASCIM</name>
<accession>A0A3N4HNF1</accession>
<dbReference type="PROSITE" id="PS51253">
    <property type="entry name" value="HTH_CENPB"/>
    <property type="match status" value="1"/>
</dbReference>
<dbReference type="EMBL" id="ML119765">
    <property type="protein sequence ID" value="RPA75353.1"/>
    <property type="molecule type" value="Genomic_DNA"/>
</dbReference>
<dbReference type="InterPro" id="IPR006600">
    <property type="entry name" value="HTH_CenpB_DNA-bd_dom"/>
</dbReference>
<organism evidence="3 4">
    <name type="scientific">Ascobolus immersus RN42</name>
    <dbReference type="NCBI Taxonomy" id="1160509"/>
    <lineage>
        <taxon>Eukaryota</taxon>
        <taxon>Fungi</taxon>
        <taxon>Dikarya</taxon>
        <taxon>Ascomycota</taxon>
        <taxon>Pezizomycotina</taxon>
        <taxon>Pezizomycetes</taxon>
        <taxon>Pezizales</taxon>
        <taxon>Ascobolaceae</taxon>
        <taxon>Ascobolus</taxon>
    </lineage>
</organism>
<dbReference type="AlphaFoldDB" id="A0A3N4HNF1"/>